<dbReference type="HOGENOM" id="CLU_999821_0_0_11"/>
<dbReference type="AlphaFoldDB" id="A1R6N9"/>
<feature type="transmembrane region" description="Helical" evidence="2">
    <location>
        <begin position="15"/>
        <end position="35"/>
    </location>
</feature>
<keyword evidence="2" id="KW-0812">Transmembrane</keyword>
<proteinExistence type="predicted"/>
<reference evidence="3 4" key="1">
    <citation type="journal article" date="2006" name="PLoS Genet.">
        <title>Secrets of soil survival revealed by the genome sequence of Arthrobacter aurescens TC1.</title>
        <authorList>
            <person name="Mongodin E.F."/>
            <person name="Shapir N."/>
            <person name="Daugherty S.C."/>
            <person name="DeBoy R.T."/>
            <person name="Emerson J.B."/>
            <person name="Shvartzbeyn A."/>
            <person name="Radune D."/>
            <person name="Vamathevan J."/>
            <person name="Riggs F."/>
            <person name="Grinberg V."/>
            <person name="Khouri H."/>
            <person name="Wackett L.P."/>
            <person name="Nelson K.E."/>
            <person name="Sadowsky M.J."/>
        </authorList>
    </citation>
    <scope>NUCLEOTIDE SEQUENCE [LARGE SCALE GENOMIC DNA]</scope>
    <source>
        <strain evidence="3 4">TC1</strain>
    </source>
</reference>
<protein>
    <submittedName>
        <fullName evidence="3">Chain length determinant domain protein</fullName>
    </submittedName>
</protein>
<keyword evidence="4" id="KW-1185">Reference proteome</keyword>
<dbReference type="KEGG" id="aau:AAur_2159"/>
<dbReference type="OrthoDB" id="3379489at2"/>
<name>A1R6N9_PAEAT</name>
<keyword evidence="2" id="KW-1133">Transmembrane helix</keyword>
<feature type="region of interest" description="Disordered" evidence="1">
    <location>
        <begin position="208"/>
        <end position="244"/>
    </location>
</feature>
<dbReference type="EMBL" id="CP000474">
    <property type="protein sequence ID" value="ABM07255.1"/>
    <property type="molecule type" value="Genomic_DNA"/>
</dbReference>
<organism evidence="3 4">
    <name type="scientific">Paenarthrobacter aurescens (strain TC1)</name>
    <dbReference type="NCBI Taxonomy" id="290340"/>
    <lineage>
        <taxon>Bacteria</taxon>
        <taxon>Bacillati</taxon>
        <taxon>Actinomycetota</taxon>
        <taxon>Actinomycetes</taxon>
        <taxon>Micrococcales</taxon>
        <taxon>Micrococcaceae</taxon>
        <taxon>Paenarthrobacter</taxon>
    </lineage>
</organism>
<feature type="transmembrane region" description="Helical" evidence="2">
    <location>
        <begin position="183"/>
        <end position="201"/>
    </location>
</feature>
<evidence type="ECO:0000256" key="1">
    <source>
        <dbReference type="SAM" id="MobiDB-lite"/>
    </source>
</evidence>
<gene>
    <name evidence="3" type="ordered locus">AAur_2159</name>
</gene>
<dbReference type="eggNOG" id="COG3206">
    <property type="taxonomic scope" value="Bacteria"/>
</dbReference>
<dbReference type="RefSeq" id="WP_011774845.1">
    <property type="nucleotide sequence ID" value="NC_008711.1"/>
</dbReference>
<keyword evidence="2" id="KW-0472">Membrane</keyword>
<dbReference type="Proteomes" id="UP000000637">
    <property type="component" value="Chromosome"/>
</dbReference>
<evidence type="ECO:0000313" key="4">
    <source>
        <dbReference type="Proteomes" id="UP000000637"/>
    </source>
</evidence>
<evidence type="ECO:0000313" key="3">
    <source>
        <dbReference type="EMBL" id="ABM07255.1"/>
    </source>
</evidence>
<accession>A1R6N9</accession>
<sequence length="292" mass="31802">MDPIAVLKTLWHHKVFVLPVLFLTAFAAVYMYSYAPRSYEALTTYAIVNPKIPSSQEIEKDPALGTLNTDNPYLRSADSSLITQVITTRLNDASTSEALDKAGLATDYKVERPSAAFLVEISAVSDSEDIALDTVRALGTRLEQELQTIQTVNGASDRYLFTSLVVAVPDKATEQFSSRLRSLIVVVVAGLVLTLGAVSVARSVESARERARTERTSSVPTRKGRKKRTGEAVNPEGERAAPSHADTLSELETLVELGVPSPKEELLRQRNAVQGILNADADHRAPNKRTTV</sequence>
<dbReference type="STRING" id="290340.AAur_2159"/>
<evidence type="ECO:0000256" key="2">
    <source>
        <dbReference type="SAM" id="Phobius"/>
    </source>
</evidence>